<organism evidence="5 6">
    <name type="scientific">Mesorhizobium escarrei</name>
    <dbReference type="NCBI Taxonomy" id="666018"/>
    <lineage>
        <taxon>Bacteria</taxon>
        <taxon>Pseudomonadati</taxon>
        <taxon>Pseudomonadota</taxon>
        <taxon>Alphaproteobacteria</taxon>
        <taxon>Hyphomicrobiales</taxon>
        <taxon>Phyllobacteriaceae</taxon>
        <taxon>Mesorhizobium</taxon>
    </lineage>
</organism>
<dbReference type="Gene3D" id="3.30.70.1230">
    <property type="entry name" value="Nucleotide cyclase"/>
    <property type="match status" value="1"/>
</dbReference>
<dbReference type="InterPro" id="IPR001054">
    <property type="entry name" value="A/G_cyclase"/>
</dbReference>
<sequence>MALRGQMNVAVWLKSLGLEQYVPVFDDNAIDAEILPRLTAEDLKEIGVGALGHRKRILEAIAAMEGQPEVVSAKPASASPILMSASVERFGEPGRPREAERRQLTVMFVDLVGSTALATRLDPEEMRDLLRQFQNTTAGEVLRFEGHVAKLMGDGALAYFGWPQAHEDEAERAVRAALAVVSAVNRLSVKGGQQLSVRVGIATGVVVVGDLIGIGSAQENAVVGETPNLAARLQAIAEPGTVVISELTYRLIGNLFEVTSIRPQKLAGFDTPVSAFKVIGEGRAESRFEALHADESAPLTGREHDIALLLDRWRLAASGEGQVVELFGEAGIGKSRILQELREHLKDEAHTRLRYYCSPYHVETALYPVTDQLLRAGDIRRTDPPDRQLDCLEQLLAGSTKYPNEAIPLIAALLSIPTEGRYPKVDLMAQKQKTRTFELLIEQLEALARSQPVLMLLEDAHFLDPTSAELFDQIAGRIQQLPVLLIATSRPEGAVRWSGLPHATFLTLNRLSRAQAASIIAAMTGGKQLPAAVLDQILSKTEGVPLFVEELTKVVLESGLLQMRDGELVLAGPLPPLAVPATLHDSLMARLDRLDSIRDVAQVAAVIGREFTHELLAAATGLPELELERATNQLVTSGLFPPWQ</sequence>
<evidence type="ECO:0000313" key="6">
    <source>
        <dbReference type="Proteomes" id="UP001153050"/>
    </source>
</evidence>
<keyword evidence="1" id="KW-0547">Nucleotide-binding</keyword>
<name>A0ABN8KB19_9HYPH</name>
<feature type="domain" description="SAM" evidence="3">
    <location>
        <begin position="8"/>
        <end position="67"/>
    </location>
</feature>
<reference evidence="5 6" key="1">
    <citation type="submission" date="2022-03" db="EMBL/GenBank/DDBJ databases">
        <authorList>
            <person name="Brunel B."/>
        </authorList>
    </citation>
    <scope>NUCLEOTIDE SEQUENCE [LARGE SCALE GENOMIC DNA]</scope>
    <source>
        <strain evidence="5">STM5069sample</strain>
    </source>
</reference>
<dbReference type="SUPFAM" id="SSF55073">
    <property type="entry name" value="Nucleotide cyclase"/>
    <property type="match status" value="1"/>
</dbReference>
<dbReference type="Pfam" id="PF00536">
    <property type="entry name" value="SAM_1"/>
    <property type="match status" value="1"/>
</dbReference>
<dbReference type="PANTHER" id="PTHR16305">
    <property type="entry name" value="TESTICULAR SOLUBLE ADENYLYL CYCLASE"/>
    <property type="match status" value="1"/>
</dbReference>
<dbReference type="Proteomes" id="UP001153050">
    <property type="component" value="Unassembled WGS sequence"/>
</dbReference>
<protein>
    <recommendedName>
        <fullName evidence="7">Adenylate cyclase</fullName>
    </recommendedName>
</protein>
<dbReference type="Gene3D" id="1.10.150.50">
    <property type="entry name" value="Transcription Factor, Ets-1"/>
    <property type="match status" value="1"/>
</dbReference>
<dbReference type="CDD" id="cd07302">
    <property type="entry name" value="CHD"/>
    <property type="match status" value="1"/>
</dbReference>
<accession>A0ABN8KB19</accession>
<evidence type="ECO:0000313" key="5">
    <source>
        <dbReference type="EMBL" id="CAH2407448.1"/>
    </source>
</evidence>
<proteinExistence type="predicted"/>
<evidence type="ECO:0000256" key="2">
    <source>
        <dbReference type="ARBA" id="ARBA00022840"/>
    </source>
</evidence>
<keyword evidence="2" id="KW-0067">ATP-binding</keyword>
<keyword evidence="6" id="KW-1185">Reference proteome</keyword>
<dbReference type="InterPro" id="IPR029787">
    <property type="entry name" value="Nucleotide_cyclase"/>
</dbReference>
<dbReference type="SUPFAM" id="SSF52540">
    <property type="entry name" value="P-loop containing nucleoside triphosphate hydrolases"/>
    <property type="match status" value="1"/>
</dbReference>
<gene>
    <name evidence="5" type="ORF">MES5069_60089</name>
</gene>
<evidence type="ECO:0000259" key="4">
    <source>
        <dbReference type="PROSITE" id="PS50125"/>
    </source>
</evidence>
<evidence type="ECO:0000259" key="3">
    <source>
        <dbReference type="PROSITE" id="PS50105"/>
    </source>
</evidence>
<dbReference type="CDD" id="cd09487">
    <property type="entry name" value="SAM_superfamily"/>
    <property type="match status" value="1"/>
</dbReference>
<dbReference type="PROSITE" id="PS50105">
    <property type="entry name" value="SAM_DOMAIN"/>
    <property type="match status" value="1"/>
</dbReference>
<feature type="domain" description="Guanylate cyclase" evidence="4">
    <location>
        <begin position="105"/>
        <end position="234"/>
    </location>
</feature>
<dbReference type="SMART" id="SM00454">
    <property type="entry name" value="SAM"/>
    <property type="match status" value="1"/>
</dbReference>
<dbReference type="PANTHER" id="PTHR16305:SF28">
    <property type="entry name" value="GUANYLATE CYCLASE DOMAIN-CONTAINING PROTEIN"/>
    <property type="match status" value="1"/>
</dbReference>
<dbReference type="InterPro" id="IPR041664">
    <property type="entry name" value="AAA_16"/>
</dbReference>
<dbReference type="InterPro" id="IPR013761">
    <property type="entry name" value="SAM/pointed_sf"/>
</dbReference>
<dbReference type="Pfam" id="PF00211">
    <property type="entry name" value="Guanylate_cyc"/>
    <property type="match status" value="1"/>
</dbReference>
<evidence type="ECO:0008006" key="7">
    <source>
        <dbReference type="Google" id="ProtNLM"/>
    </source>
</evidence>
<dbReference type="EMBL" id="CAKXZT010000157">
    <property type="protein sequence ID" value="CAH2407448.1"/>
    <property type="molecule type" value="Genomic_DNA"/>
</dbReference>
<dbReference type="Pfam" id="PF13191">
    <property type="entry name" value="AAA_16"/>
    <property type="match status" value="1"/>
</dbReference>
<dbReference type="SMART" id="SM00044">
    <property type="entry name" value="CYCc"/>
    <property type="match status" value="1"/>
</dbReference>
<evidence type="ECO:0000256" key="1">
    <source>
        <dbReference type="ARBA" id="ARBA00022741"/>
    </source>
</evidence>
<dbReference type="PROSITE" id="PS50125">
    <property type="entry name" value="GUANYLATE_CYCLASE_2"/>
    <property type="match status" value="1"/>
</dbReference>
<comment type="caution">
    <text evidence="5">The sequence shown here is derived from an EMBL/GenBank/DDBJ whole genome shotgun (WGS) entry which is preliminary data.</text>
</comment>
<dbReference type="InterPro" id="IPR027417">
    <property type="entry name" value="P-loop_NTPase"/>
</dbReference>
<dbReference type="InterPro" id="IPR001660">
    <property type="entry name" value="SAM"/>
</dbReference>
<dbReference type="SUPFAM" id="SSF47769">
    <property type="entry name" value="SAM/Pointed domain"/>
    <property type="match status" value="1"/>
</dbReference>